<accession>A0A844GTI0</accession>
<dbReference type="AlphaFoldDB" id="A0A844GTI0"/>
<evidence type="ECO:0000313" key="1">
    <source>
        <dbReference type="EMBL" id="MTF39807.1"/>
    </source>
</evidence>
<proteinExistence type="predicted"/>
<evidence type="ECO:0000313" key="2">
    <source>
        <dbReference type="Proteomes" id="UP000437131"/>
    </source>
</evidence>
<name>A0A844GTI0_9CHRO</name>
<comment type="caution">
    <text evidence="1">The sequence shown here is derived from an EMBL/GenBank/DDBJ whole genome shotgun (WGS) entry which is preliminary data.</text>
</comment>
<dbReference type="Proteomes" id="UP000437131">
    <property type="component" value="Unassembled WGS sequence"/>
</dbReference>
<organism evidence="1 2">
    <name type="scientific">Cyanobacterium aponinum 0216</name>
    <dbReference type="NCBI Taxonomy" id="2676140"/>
    <lineage>
        <taxon>Bacteria</taxon>
        <taxon>Bacillati</taxon>
        <taxon>Cyanobacteriota</taxon>
        <taxon>Cyanophyceae</taxon>
        <taxon>Oscillatoriophycideae</taxon>
        <taxon>Chroococcales</taxon>
        <taxon>Geminocystaceae</taxon>
        <taxon>Cyanobacterium</taxon>
    </lineage>
</organism>
<dbReference type="RefSeq" id="WP_155084254.1">
    <property type="nucleotide sequence ID" value="NZ_WMIA01000017.1"/>
</dbReference>
<protein>
    <submittedName>
        <fullName evidence="1">Uncharacterized protein</fullName>
    </submittedName>
</protein>
<gene>
    <name evidence="1" type="ORF">GGC33_12850</name>
</gene>
<sequence length="90" mass="10314">MEKVLISSGTKQKITVTVDSNLIADIDNFTNNRSAAVEEALFLWRQQQFEAKLREFYLNRSGNALKDDENWSEVTQDNAIANWDESTENS</sequence>
<reference evidence="1 2" key="1">
    <citation type="submission" date="2019-11" db="EMBL/GenBank/DDBJ databases">
        <title>Isolation of a new High Light Tolerant Cyanobacteria.</title>
        <authorList>
            <person name="Dobson Z."/>
            <person name="Vaughn N."/>
            <person name="Vaughn M."/>
            <person name="Fromme P."/>
            <person name="Mazor Y."/>
        </authorList>
    </citation>
    <scope>NUCLEOTIDE SEQUENCE [LARGE SCALE GENOMIC DNA]</scope>
    <source>
        <strain evidence="1 2">0216</strain>
    </source>
</reference>
<dbReference type="EMBL" id="WMIA01000017">
    <property type="protein sequence ID" value="MTF39807.1"/>
    <property type="molecule type" value="Genomic_DNA"/>
</dbReference>